<dbReference type="PANTHER" id="PTHR45138:SF9">
    <property type="entry name" value="DIGUANYLATE CYCLASE DGCM-RELATED"/>
    <property type="match status" value="1"/>
</dbReference>
<evidence type="ECO:0000313" key="7">
    <source>
        <dbReference type="EMBL" id="MBL4913047.1"/>
    </source>
</evidence>
<feature type="transmembrane region" description="Helical" evidence="4">
    <location>
        <begin position="184"/>
        <end position="206"/>
    </location>
</feature>
<dbReference type="InterPro" id="IPR011622">
    <property type="entry name" value="7TMR_DISM_rcpt_extracell_dom2"/>
</dbReference>
<reference evidence="7 8" key="1">
    <citation type="submission" date="2021-01" db="EMBL/GenBank/DDBJ databases">
        <title>Genome sequence of Shewanella schlegeliana JCM 11561.</title>
        <authorList>
            <person name="Zhang H."/>
            <person name="Li C."/>
        </authorList>
    </citation>
    <scope>NUCLEOTIDE SEQUENCE [LARGE SCALE GENOMIC DNA]</scope>
    <source>
        <strain evidence="7 8">JCM 11561</strain>
    </source>
</reference>
<protein>
    <recommendedName>
        <fullName evidence="1">diguanylate cyclase</fullName>
        <ecNumber evidence="1">2.7.7.65</ecNumber>
    </recommendedName>
</protein>
<dbReference type="Pfam" id="PF07695">
    <property type="entry name" value="7TMR-DISM_7TM"/>
    <property type="match status" value="1"/>
</dbReference>
<feature type="transmembrane region" description="Helical" evidence="4">
    <location>
        <begin position="366"/>
        <end position="385"/>
    </location>
</feature>
<dbReference type="NCBIfam" id="TIGR00254">
    <property type="entry name" value="GGDEF"/>
    <property type="match status" value="1"/>
</dbReference>
<keyword evidence="4" id="KW-1133">Transmembrane helix</keyword>
<keyword evidence="4" id="KW-0472">Membrane</keyword>
<dbReference type="SMART" id="SM00267">
    <property type="entry name" value="GGDEF"/>
    <property type="match status" value="1"/>
</dbReference>
<feature type="signal peptide" evidence="5">
    <location>
        <begin position="1"/>
        <end position="21"/>
    </location>
</feature>
<dbReference type="Pfam" id="PF00990">
    <property type="entry name" value="GGDEF"/>
    <property type="match status" value="1"/>
</dbReference>
<dbReference type="PANTHER" id="PTHR45138">
    <property type="entry name" value="REGULATORY COMPONENTS OF SENSORY TRANSDUCTION SYSTEM"/>
    <property type="match status" value="1"/>
</dbReference>
<name>A0ABS1SWX2_9GAMM</name>
<dbReference type="Gene3D" id="2.60.40.2380">
    <property type="match status" value="1"/>
</dbReference>
<feature type="transmembrane region" description="Helical" evidence="4">
    <location>
        <begin position="276"/>
        <end position="298"/>
    </location>
</feature>
<dbReference type="InterPro" id="IPR050469">
    <property type="entry name" value="Diguanylate_Cyclase"/>
</dbReference>
<dbReference type="InterPro" id="IPR029787">
    <property type="entry name" value="Nucleotide_cyclase"/>
</dbReference>
<evidence type="ECO:0000313" key="8">
    <source>
        <dbReference type="Proteomes" id="UP000604898"/>
    </source>
</evidence>
<dbReference type="RefSeq" id="WP_202721278.1">
    <property type="nucleotide sequence ID" value="NZ_BPEX01000002.1"/>
</dbReference>
<keyword evidence="8" id="KW-1185">Reference proteome</keyword>
<organism evidence="7 8">
    <name type="scientific">Shewanella schlegeliana</name>
    <dbReference type="NCBI Taxonomy" id="190308"/>
    <lineage>
        <taxon>Bacteria</taxon>
        <taxon>Pseudomonadati</taxon>
        <taxon>Pseudomonadota</taxon>
        <taxon>Gammaproteobacteria</taxon>
        <taxon>Alteromonadales</taxon>
        <taxon>Shewanellaceae</taxon>
        <taxon>Shewanella</taxon>
    </lineage>
</organism>
<dbReference type="InterPro" id="IPR043128">
    <property type="entry name" value="Rev_trsase/Diguanyl_cyclase"/>
</dbReference>
<dbReference type="EC" id="2.7.7.65" evidence="1"/>
<keyword evidence="4" id="KW-0812">Transmembrane</keyword>
<feature type="transmembrane region" description="Helical" evidence="4">
    <location>
        <begin position="335"/>
        <end position="360"/>
    </location>
</feature>
<proteinExistence type="predicted"/>
<dbReference type="Proteomes" id="UP000604898">
    <property type="component" value="Unassembled WGS sequence"/>
</dbReference>
<feature type="transmembrane region" description="Helical" evidence="4">
    <location>
        <begin position="218"/>
        <end position="238"/>
    </location>
</feature>
<dbReference type="InterPro" id="IPR000160">
    <property type="entry name" value="GGDEF_dom"/>
</dbReference>
<dbReference type="PROSITE" id="PS50887">
    <property type="entry name" value="GGDEF"/>
    <property type="match status" value="1"/>
</dbReference>
<feature type="transmembrane region" description="Helical" evidence="4">
    <location>
        <begin position="304"/>
        <end position="323"/>
    </location>
</feature>
<evidence type="ECO:0000256" key="4">
    <source>
        <dbReference type="SAM" id="Phobius"/>
    </source>
</evidence>
<accession>A0ABS1SWX2</accession>
<dbReference type="Pfam" id="PF07696">
    <property type="entry name" value="7TMR-DISMED2"/>
    <property type="match status" value="1"/>
</dbReference>
<evidence type="ECO:0000256" key="5">
    <source>
        <dbReference type="SAM" id="SignalP"/>
    </source>
</evidence>
<dbReference type="CDD" id="cd01949">
    <property type="entry name" value="GGDEF"/>
    <property type="match status" value="1"/>
</dbReference>
<feature type="domain" description="GGDEF" evidence="6">
    <location>
        <begin position="485"/>
        <end position="620"/>
    </location>
</feature>
<dbReference type="InterPro" id="IPR011623">
    <property type="entry name" value="7TMR_DISM_rcpt_extracell_dom1"/>
</dbReference>
<feature type="chain" id="PRO_5046857511" description="diguanylate cyclase" evidence="5">
    <location>
        <begin position="22"/>
        <end position="623"/>
    </location>
</feature>
<gene>
    <name evidence="7" type="ORF">JMA39_07815</name>
</gene>
<dbReference type="EMBL" id="JAESVD010000003">
    <property type="protein sequence ID" value="MBL4913047.1"/>
    <property type="molecule type" value="Genomic_DNA"/>
</dbReference>
<comment type="catalytic activity">
    <reaction evidence="2">
        <text>2 GTP = 3',3'-c-di-GMP + 2 diphosphate</text>
        <dbReference type="Rhea" id="RHEA:24898"/>
        <dbReference type="ChEBI" id="CHEBI:33019"/>
        <dbReference type="ChEBI" id="CHEBI:37565"/>
        <dbReference type="ChEBI" id="CHEBI:58805"/>
        <dbReference type="EC" id="2.7.7.65"/>
    </reaction>
</comment>
<keyword evidence="3" id="KW-0175">Coiled coil</keyword>
<feature type="coiled-coil region" evidence="3">
    <location>
        <begin position="427"/>
        <end position="457"/>
    </location>
</feature>
<feature type="transmembrane region" description="Helical" evidence="4">
    <location>
        <begin position="244"/>
        <end position="264"/>
    </location>
</feature>
<keyword evidence="5" id="KW-0732">Signal</keyword>
<evidence type="ECO:0000256" key="3">
    <source>
        <dbReference type="SAM" id="Coils"/>
    </source>
</evidence>
<dbReference type="Gene3D" id="3.30.70.270">
    <property type="match status" value="1"/>
</dbReference>
<comment type="caution">
    <text evidence="7">The sequence shown here is derived from an EMBL/GenBank/DDBJ whole genome shotgun (WGS) entry which is preliminary data.</text>
</comment>
<evidence type="ECO:0000259" key="6">
    <source>
        <dbReference type="PROSITE" id="PS50887"/>
    </source>
</evidence>
<dbReference type="SUPFAM" id="SSF55073">
    <property type="entry name" value="Nucleotide cyclase"/>
    <property type="match status" value="1"/>
</dbReference>
<evidence type="ECO:0000256" key="1">
    <source>
        <dbReference type="ARBA" id="ARBA00012528"/>
    </source>
</evidence>
<sequence length="623" mass="70712">MRILYQLLILVLLFFTAYSAAQDPLFIEEHTADEIPLTSKLYITQFDDASSLEQVEAVSPQKWQEYNPKAMRGIAKSDYWVRFSLAHKASVPRELILSFDNPHLDYIEFYHFNGSTLLNQFQVGDSFPFSKRPILSTQLLYSFNSKQQDTHHFYLRVETSGTSNLPITLWSSDAYYQDAERHSILYGFQIGVLMAIGIFSLLIAVISHSLSYSYYAGYVLSITLFVASLHGLAFRFIWPEWPRMQEFALPALLSLSMMFAFLFSEKVMRLKYHNQAMLRLCRVSAAMSVLLLLIGLPLDYSTALNLNVYAVMLSSIMLMYMSLAQAFKGNKLAKLFAIGWAGMMLGALLSGAIYLGLLHWDLQAKTPFMVGLSIEVIFMAALLAIRYNDERLAKLQIQQDALLQAKKAKEVKEEALHIEARSSEKLAKMVQERTLELEIALRELNEANQKLTEQTRIDSLTGVKNRASFDKRIRAEGRISRRQQTPLSILMLDIDRFKLINDSYGHLAGDQALRAIADELKQILKRPTDLVSRFGGEEFAIILPNTDKIGAQQVAETIRKVISKLPISWGGNRIRLTVSIGVISEIVTSEEHTTLLLEQADKALYQAKNDGRNQVKLYSPDQD</sequence>
<evidence type="ECO:0000256" key="2">
    <source>
        <dbReference type="ARBA" id="ARBA00034247"/>
    </source>
</evidence>